<dbReference type="Pfam" id="PF00501">
    <property type="entry name" value="AMP-binding"/>
    <property type="match status" value="1"/>
</dbReference>
<dbReference type="Proteomes" id="UP001500466">
    <property type="component" value="Unassembled WGS sequence"/>
</dbReference>
<dbReference type="InterPro" id="IPR042099">
    <property type="entry name" value="ANL_N_sf"/>
</dbReference>
<sequence length="257" mass="26938">MEHARNLLAALWRAADDWPERPAASWLDPAAAVPRSLTWRQLADRVAAVAAGMMAAGVLPGDRVGVMVRPCVDWTVLDLAVLAAGAATVPMPPGLSTAACRRALRGTELRMVFVEGPRDAMTVARAAGGAADPPQEMFVLREGGLRVLTSWAHPGDVHAVRSYAERVATTAVALFDRGAAPAAHLPPRPLTHAEVRLAAHRLGLLLGVSGPARIPGPAVTVGPLHRLLPHLMQFAALEAGRSLAFSGPVPRRQAAAG</sequence>
<dbReference type="EMBL" id="BAABHS010000003">
    <property type="protein sequence ID" value="GAA4952876.1"/>
    <property type="molecule type" value="Genomic_DNA"/>
</dbReference>
<dbReference type="PANTHER" id="PTHR43767:SF1">
    <property type="entry name" value="NONRIBOSOMAL PEPTIDE SYNTHASE PES1 (EUROFUNG)-RELATED"/>
    <property type="match status" value="1"/>
</dbReference>
<gene>
    <name evidence="2" type="ORF">GCM10023205_12610</name>
</gene>
<dbReference type="Gene3D" id="3.40.50.12780">
    <property type="entry name" value="N-terminal domain of ligase-like"/>
    <property type="match status" value="1"/>
</dbReference>
<evidence type="ECO:0000313" key="3">
    <source>
        <dbReference type="Proteomes" id="UP001500466"/>
    </source>
</evidence>
<evidence type="ECO:0000313" key="2">
    <source>
        <dbReference type="EMBL" id="GAA4952876.1"/>
    </source>
</evidence>
<name>A0ABP9GTB1_9ACTN</name>
<accession>A0ABP9GTB1</accession>
<dbReference type="PANTHER" id="PTHR43767">
    <property type="entry name" value="LONG-CHAIN-FATTY-ACID--COA LIGASE"/>
    <property type="match status" value="1"/>
</dbReference>
<protein>
    <recommendedName>
        <fullName evidence="1">AMP-dependent synthetase/ligase domain-containing protein</fullName>
    </recommendedName>
</protein>
<comment type="caution">
    <text evidence="2">The sequence shown here is derived from an EMBL/GenBank/DDBJ whole genome shotgun (WGS) entry which is preliminary data.</text>
</comment>
<dbReference type="InterPro" id="IPR050237">
    <property type="entry name" value="ATP-dep_AMP-bd_enzyme"/>
</dbReference>
<evidence type="ECO:0000259" key="1">
    <source>
        <dbReference type="Pfam" id="PF00501"/>
    </source>
</evidence>
<dbReference type="InterPro" id="IPR000873">
    <property type="entry name" value="AMP-dep_synth/lig_dom"/>
</dbReference>
<reference evidence="3" key="1">
    <citation type="journal article" date="2019" name="Int. J. Syst. Evol. Microbiol.">
        <title>The Global Catalogue of Microorganisms (GCM) 10K type strain sequencing project: providing services to taxonomists for standard genome sequencing and annotation.</title>
        <authorList>
            <consortium name="The Broad Institute Genomics Platform"/>
            <consortium name="The Broad Institute Genome Sequencing Center for Infectious Disease"/>
            <person name="Wu L."/>
            <person name="Ma J."/>
        </authorList>
    </citation>
    <scope>NUCLEOTIDE SEQUENCE [LARGE SCALE GENOMIC DNA]</scope>
    <source>
        <strain evidence="3">JCM 17986</strain>
    </source>
</reference>
<dbReference type="RefSeq" id="WP_345674264.1">
    <property type="nucleotide sequence ID" value="NZ_BAABHS010000003.1"/>
</dbReference>
<proteinExistence type="predicted"/>
<keyword evidence="3" id="KW-1185">Reference proteome</keyword>
<dbReference type="SUPFAM" id="SSF56801">
    <property type="entry name" value="Acetyl-CoA synthetase-like"/>
    <property type="match status" value="1"/>
</dbReference>
<organism evidence="2 3">
    <name type="scientific">Yinghuangia aomiensis</name>
    <dbReference type="NCBI Taxonomy" id="676205"/>
    <lineage>
        <taxon>Bacteria</taxon>
        <taxon>Bacillati</taxon>
        <taxon>Actinomycetota</taxon>
        <taxon>Actinomycetes</taxon>
        <taxon>Kitasatosporales</taxon>
        <taxon>Streptomycetaceae</taxon>
        <taxon>Yinghuangia</taxon>
    </lineage>
</organism>
<feature type="domain" description="AMP-dependent synthetase/ligase" evidence="1">
    <location>
        <begin position="12"/>
        <end position="138"/>
    </location>
</feature>